<evidence type="ECO:0000256" key="1">
    <source>
        <dbReference type="SAM" id="MobiDB-lite"/>
    </source>
</evidence>
<accession>A0AAQ4EGU4</accession>
<gene>
    <name evidence="2" type="ORF">V5799_011472</name>
</gene>
<keyword evidence="3" id="KW-1185">Reference proteome</keyword>
<proteinExistence type="predicted"/>
<name>A0AAQ4EGU4_AMBAM</name>
<organism evidence="2 3">
    <name type="scientific">Amblyomma americanum</name>
    <name type="common">Lone star tick</name>
    <dbReference type="NCBI Taxonomy" id="6943"/>
    <lineage>
        <taxon>Eukaryota</taxon>
        <taxon>Metazoa</taxon>
        <taxon>Ecdysozoa</taxon>
        <taxon>Arthropoda</taxon>
        <taxon>Chelicerata</taxon>
        <taxon>Arachnida</taxon>
        <taxon>Acari</taxon>
        <taxon>Parasitiformes</taxon>
        <taxon>Ixodida</taxon>
        <taxon>Ixodoidea</taxon>
        <taxon>Ixodidae</taxon>
        <taxon>Amblyomminae</taxon>
        <taxon>Amblyomma</taxon>
    </lineage>
</organism>
<dbReference type="EMBL" id="JARKHS020015963">
    <property type="protein sequence ID" value="KAK8773997.1"/>
    <property type="molecule type" value="Genomic_DNA"/>
</dbReference>
<comment type="caution">
    <text evidence="2">The sequence shown here is derived from an EMBL/GenBank/DDBJ whole genome shotgun (WGS) entry which is preliminary data.</text>
</comment>
<reference evidence="2 3" key="1">
    <citation type="journal article" date="2023" name="Arcadia Sci">
        <title>De novo assembly of a long-read Amblyomma americanum tick genome.</title>
        <authorList>
            <person name="Chou S."/>
            <person name="Poskanzer K.E."/>
            <person name="Rollins M."/>
            <person name="Thuy-Boun P.S."/>
        </authorList>
    </citation>
    <scope>NUCLEOTIDE SEQUENCE [LARGE SCALE GENOMIC DNA]</scope>
    <source>
        <strain evidence="2">F_SG_1</strain>
        <tissue evidence="2">Salivary glands</tissue>
    </source>
</reference>
<dbReference type="AlphaFoldDB" id="A0AAQ4EGU4"/>
<evidence type="ECO:0000313" key="2">
    <source>
        <dbReference type="EMBL" id="KAK8773997.1"/>
    </source>
</evidence>
<sequence length="91" mass="9524">MLFAGDGTEPRQPVRGRDQAGAAGAKGRRGGTQEAAGSVQGEGKLLQELHSHVETAGTTPMLFAPPQPSQDPFTSQASATSHFPLLHRVSF</sequence>
<dbReference type="Proteomes" id="UP001321473">
    <property type="component" value="Unassembled WGS sequence"/>
</dbReference>
<protein>
    <submittedName>
        <fullName evidence="2">Uncharacterized protein</fullName>
    </submittedName>
</protein>
<feature type="region of interest" description="Disordered" evidence="1">
    <location>
        <begin position="1"/>
        <end position="78"/>
    </location>
</feature>
<evidence type="ECO:0000313" key="3">
    <source>
        <dbReference type="Proteomes" id="UP001321473"/>
    </source>
</evidence>